<dbReference type="Proteomes" id="UP000245207">
    <property type="component" value="Unassembled WGS sequence"/>
</dbReference>
<dbReference type="PANTHER" id="PTHR31071:SF16">
    <property type="entry name" value="MYB-LIKE PROTEIN Z ISOFORM X1"/>
    <property type="match status" value="1"/>
</dbReference>
<comment type="caution">
    <text evidence="2">The sequence shown here is derived from an EMBL/GenBank/DDBJ whole genome shotgun (WGS) entry which is preliminary data.</text>
</comment>
<evidence type="ECO:0000313" key="3">
    <source>
        <dbReference type="Proteomes" id="UP000245207"/>
    </source>
</evidence>
<keyword evidence="3" id="KW-1185">Reference proteome</keyword>
<evidence type="ECO:0000256" key="1">
    <source>
        <dbReference type="SAM" id="Coils"/>
    </source>
</evidence>
<dbReference type="OrthoDB" id="1611869at2759"/>
<dbReference type="AlphaFoldDB" id="A0A2U1QBE2"/>
<dbReference type="InterPro" id="IPR043424">
    <property type="entry name" value="BLT-like"/>
</dbReference>
<dbReference type="PANTHER" id="PTHR31071">
    <property type="entry name" value="GB|AAF24581.1"/>
    <property type="match status" value="1"/>
</dbReference>
<accession>A0A2U1QBE2</accession>
<protein>
    <submittedName>
        <fullName evidence="2">Uncharacterized protein</fullName>
    </submittedName>
</protein>
<gene>
    <name evidence="2" type="ORF">CTI12_AA050500</name>
</gene>
<evidence type="ECO:0000313" key="2">
    <source>
        <dbReference type="EMBL" id="PWA95324.1"/>
    </source>
</evidence>
<feature type="coiled-coil region" evidence="1">
    <location>
        <begin position="287"/>
        <end position="403"/>
    </location>
</feature>
<organism evidence="2 3">
    <name type="scientific">Artemisia annua</name>
    <name type="common">Sweet wormwood</name>
    <dbReference type="NCBI Taxonomy" id="35608"/>
    <lineage>
        <taxon>Eukaryota</taxon>
        <taxon>Viridiplantae</taxon>
        <taxon>Streptophyta</taxon>
        <taxon>Embryophyta</taxon>
        <taxon>Tracheophyta</taxon>
        <taxon>Spermatophyta</taxon>
        <taxon>Magnoliopsida</taxon>
        <taxon>eudicotyledons</taxon>
        <taxon>Gunneridae</taxon>
        <taxon>Pentapetalae</taxon>
        <taxon>asterids</taxon>
        <taxon>campanulids</taxon>
        <taxon>Asterales</taxon>
        <taxon>Asteraceae</taxon>
        <taxon>Asteroideae</taxon>
        <taxon>Anthemideae</taxon>
        <taxon>Artemisiinae</taxon>
        <taxon>Artemisia</taxon>
    </lineage>
</organism>
<reference evidence="2 3" key="1">
    <citation type="journal article" date="2018" name="Mol. Plant">
        <title>The genome of Artemisia annua provides insight into the evolution of Asteraceae family and artemisinin biosynthesis.</title>
        <authorList>
            <person name="Shen Q."/>
            <person name="Zhang L."/>
            <person name="Liao Z."/>
            <person name="Wang S."/>
            <person name="Yan T."/>
            <person name="Shi P."/>
            <person name="Liu M."/>
            <person name="Fu X."/>
            <person name="Pan Q."/>
            <person name="Wang Y."/>
            <person name="Lv Z."/>
            <person name="Lu X."/>
            <person name="Zhang F."/>
            <person name="Jiang W."/>
            <person name="Ma Y."/>
            <person name="Chen M."/>
            <person name="Hao X."/>
            <person name="Li L."/>
            <person name="Tang Y."/>
            <person name="Lv G."/>
            <person name="Zhou Y."/>
            <person name="Sun X."/>
            <person name="Brodelius P.E."/>
            <person name="Rose J.K.C."/>
            <person name="Tang K."/>
        </authorList>
    </citation>
    <scope>NUCLEOTIDE SEQUENCE [LARGE SCALE GENOMIC DNA]</scope>
    <source>
        <strain evidence="3">cv. Huhao1</strain>
        <tissue evidence="2">Leaf</tissue>
    </source>
</reference>
<dbReference type="STRING" id="35608.A0A2U1QBE2"/>
<name>A0A2U1QBE2_ARTAN</name>
<dbReference type="EMBL" id="PKPP01000250">
    <property type="protein sequence ID" value="PWA95324.1"/>
    <property type="molecule type" value="Genomic_DNA"/>
</dbReference>
<keyword evidence="1" id="KW-0175">Coiled coil</keyword>
<proteinExistence type="predicted"/>
<sequence>MHVPIIFMYLPPLSLWHFTNIHLFIFHKENTLYNLISSIHFFQMEIRNIEMPSKIRKRRFPTGSSSSFANNNLAQFLVEKSGSPEKCEKPGGDDRVVEVLDGLSMNVGRSRNMNRSSPSRGSSANEVMNAHHRHASSSSFMEKDKSIGGMALTCDVKQMEGKSRRCGEVEVKAKNHESEMLKPTHGLEEIKHSLTVSKELLKLLTHVWTTDTNHEHQHPTGMSLASTLNHELNKARSYVNKLIQEQRAENTLTCDSKDQDKIRVAVKTVSRELETERKLRRQTERMNKKLGRELANTKASLAKAIKKAESEKQATEMLEQLCEKMALSIEEDRVELEELKKESEKVREEMEEEREMLRVADLLREERVQMKLTDAKYEYEDKHEQLNVLVQNLEELLEDEKGIEHLKRTPKVLSWYQSTVKNKGSDENANIEDTIHSLWYENKISKGNMVNDENALGEEISGLSWFENNKGEFINGDTTNLQNEVIGRNSDCIELEFGLDMKNGSEDLNECSEERVLGFSGSSTLKEYEDEMERYKMIKDLRDRIVSGSDLSRDTLDFGSYM</sequence>